<dbReference type="FunFam" id="2.30.90.10:FF:000001">
    <property type="entry name" value="Pleiotrophin"/>
    <property type="match status" value="1"/>
</dbReference>
<evidence type="ECO:0000256" key="4">
    <source>
        <dbReference type="ARBA" id="ARBA00022674"/>
    </source>
</evidence>
<dbReference type="GO" id="GO:0008201">
    <property type="term" value="F:heparin binding"/>
    <property type="evidence" value="ECO:0007669"/>
    <property type="project" value="UniProtKB-KW"/>
</dbReference>
<feature type="domain" description="Pleiotrophin/Midkine C-terminal" evidence="9">
    <location>
        <begin position="227"/>
        <end position="272"/>
    </location>
</feature>
<dbReference type="Gene3D" id="2.20.60.10">
    <property type="entry name" value="Pleiotrophin/Midkine, N-terminal domain"/>
    <property type="match status" value="1"/>
</dbReference>
<feature type="region of interest" description="Disordered" evidence="8">
    <location>
        <begin position="92"/>
        <end position="112"/>
    </location>
</feature>
<dbReference type="InterPro" id="IPR000762">
    <property type="entry name" value="Midkine_heparin-bd_GF"/>
</dbReference>
<evidence type="ECO:0000313" key="11">
    <source>
        <dbReference type="EMBL" id="CAH1799384.1"/>
    </source>
</evidence>
<dbReference type="GO" id="GO:0008083">
    <property type="term" value="F:growth factor activity"/>
    <property type="evidence" value="ECO:0007669"/>
    <property type="project" value="InterPro"/>
</dbReference>
<organism evidence="11 12">
    <name type="scientific">Owenia fusiformis</name>
    <name type="common">Polychaete worm</name>
    <dbReference type="NCBI Taxonomy" id="6347"/>
    <lineage>
        <taxon>Eukaryota</taxon>
        <taxon>Metazoa</taxon>
        <taxon>Spiralia</taxon>
        <taxon>Lophotrochozoa</taxon>
        <taxon>Annelida</taxon>
        <taxon>Polychaeta</taxon>
        <taxon>Sedentaria</taxon>
        <taxon>Canalipalpata</taxon>
        <taxon>Sabellida</taxon>
        <taxon>Oweniida</taxon>
        <taxon>Oweniidae</taxon>
        <taxon>Owenia</taxon>
    </lineage>
</organism>
<dbReference type="SUPFAM" id="SSF57288">
    <property type="entry name" value="Midkine"/>
    <property type="match status" value="2"/>
</dbReference>
<name>A0A8S4PZG4_OWEFU</name>
<proteinExistence type="inferred from homology"/>
<dbReference type="EMBL" id="CAIIXF020000011">
    <property type="protein sequence ID" value="CAH1799384.1"/>
    <property type="molecule type" value="Genomic_DNA"/>
</dbReference>
<dbReference type="AlphaFoldDB" id="A0A8S4PZG4"/>
<dbReference type="PANTHER" id="PTHR13850">
    <property type="entry name" value="PLEIOTROPHIN FAMILY MEMBER"/>
    <property type="match status" value="1"/>
</dbReference>
<reference evidence="11" key="1">
    <citation type="submission" date="2022-03" db="EMBL/GenBank/DDBJ databases">
        <authorList>
            <person name="Martin C."/>
        </authorList>
    </citation>
    <scope>NUCLEOTIDE SEQUENCE</scope>
</reference>
<dbReference type="Gene3D" id="2.30.90.10">
    <property type="entry name" value="Heparin-binding Growth Factor, Midkine, Chain A- C-terminal Domain"/>
    <property type="match status" value="2"/>
</dbReference>
<keyword evidence="5" id="KW-0732">Signal</keyword>
<dbReference type="InterPro" id="IPR037122">
    <property type="entry name" value="PTN/MK_N_dom_sf"/>
</dbReference>
<dbReference type="GO" id="GO:0005576">
    <property type="term" value="C:extracellular region"/>
    <property type="evidence" value="ECO:0007669"/>
    <property type="project" value="UniProtKB-SubCell"/>
</dbReference>
<evidence type="ECO:0000256" key="8">
    <source>
        <dbReference type="SAM" id="MobiDB-lite"/>
    </source>
</evidence>
<evidence type="ECO:0000256" key="2">
    <source>
        <dbReference type="ARBA" id="ARBA00005403"/>
    </source>
</evidence>
<comment type="similarity">
    <text evidence="2">Belongs to the pleiotrophin family.</text>
</comment>
<keyword evidence="7" id="KW-0497">Mitogen</keyword>
<dbReference type="InterPro" id="IPR020090">
    <property type="entry name" value="PTN/MK_C_dom"/>
</dbReference>
<evidence type="ECO:0000256" key="6">
    <source>
        <dbReference type="ARBA" id="ARBA00023157"/>
    </source>
</evidence>
<dbReference type="InterPro" id="IPR038130">
    <property type="entry name" value="PTN/MK_C_dom_sf"/>
</dbReference>
<dbReference type="PANTHER" id="PTHR13850:SF5">
    <property type="entry name" value="PLEIOTROPHIN_MIDKINE N-TERMINAL DOMAIN-CONTAINING PROTEIN"/>
    <property type="match status" value="1"/>
</dbReference>
<accession>A0A8S4PZG4</accession>
<evidence type="ECO:0000259" key="9">
    <source>
        <dbReference type="Pfam" id="PF01091"/>
    </source>
</evidence>
<dbReference type="InterPro" id="IPR020091">
    <property type="entry name" value="PTN/MK_diS_sf"/>
</dbReference>
<feature type="domain" description="Pleiotrophin/Midkine C-terminal" evidence="9">
    <location>
        <begin position="176"/>
        <end position="224"/>
    </location>
</feature>
<keyword evidence="4" id="KW-0358">Heparin-binding</keyword>
<evidence type="ECO:0000256" key="5">
    <source>
        <dbReference type="ARBA" id="ARBA00022729"/>
    </source>
</evidence>
<feature type="domain" description="Pleiotrophin/Midkine N-terminal" evidence="10">
    <location>
        <begin position="27"/>
        <end position="83"/>
    </location>
</feature>
<evidence type="ECO:0000313" key="12">
    <source>
        <dbReference type="Proteomes" id="UP000749559"/>
    </source>
</evidence>
<dbReference type="Pfam" id="PF01091">
    <property type="entry name" value="PTN_MK_C"/>
    <property type="match status" value="2"/>
</dbReference>
<comment type="caution">
    <text evidence="11">The sequence shown here is derived from an EMBL/GenBank/DDBJ whole genome shotgun (WGS) entry which is preliminary data.</text>
</comment>
<evidence type="ECO:0000259" key="10">
    <source>
        <dbReference type="Pfam" id="PF05196"/>
    </source>
</evidence>
<evidence type="ECO:0000256" key="7">
    <source>
        <dbReference type="ARBA" id="ARBA00023246"/>
    </source>
</evidence>
<comment type="subcellular location">
    <subcellularLocation>
        <location evidence="1">Secreted</location>
    </subcellularLocation>
</comment>
<dbReference type="GO" id="GO:0051781">
    <property type="term" value="P:positive regulation of cell division"/>
    <property type="evidence" value="ECO:0007669"/>
    <property type="project" value="UniProtKB-KW"/>
</dbReference>
<keyword evidence="12" id="KW-1185">Reference proteome</keyword>
<evidence type="ECO:0000256" key="1">
    <source>
        <dbReference type="ARBA" id="ARBA00004613"/>
    </source>
</evidence>
<keyword evidence="3" id="KW-0964">Secreted</keyword>
<dbReference type="Proteomes" id="UP000749559">
    <property type="component" value="Unassembled WGS sequence"/>
</dbReference>
<dbReference type="OrthoDB" id="10024128at2759"/>
<evidence type="ECO:0000256" key="3">
    <source>
        <dbReference type="ARBA" id="ARBA00022525"/>
    </source>
</evidence>
<protein>
    <submittedName>
        <fullName evidence="11">Uncharacterized protein</fullName>
    </submittedName>
</protein>
<gene>
    <name evidence="11" type="ORF">OFUS_LOCUS23398</name>
</gene>
<sequence length="314" mass="34419">MACVAVAVIAQDTQPQPGVGGGRRRDKKQKKVMKKSQDCGEWTFEGSECMPKEGTCGLGLKLGKRTGDWCMITEKRFFCKIPCPGEPPLAPGESDLIMKKKGGRKPKRKGRGNVCKYNRKTKECGECDTVTNTTTCTLQLKKGPDTCAATKTMTINRCIVPGEGGRKRGRGKGRGGKPCKYMKPAWGDCNPETNTMSRTLTLKKGDDTCEPTKVVTKRCRRSARQAKACKYQKGAWSSCAGDATERTRTLTLKRGNETECEASKTQTKPCKDNCTYGPWTRGECLDGKLTKTRDVLSGEGCKRTTKTKPCGRKG</sequence>
<feature type="compositionally biased region" description="Basic residues" evidence="8">
    <location>
        <begin position="99"/>
        <end position="111"/>
    </location>
</feature>
<dbReference type="Pfam" id="PF05196">
    <property type="entry name" value="PTN_MK_N"/>
    <property type="match status" value="1"/>
</dbReference>
<keyword evidence="6" id="KW-1015">Disulfide bond</keyword>
<dbReference type="InterPro" id="IPR020089">
    <property type="entry name" value="PTN/MK_N_dom"/>
</dbReference>